<keyword evidence="3" id="KW-1185">Reference proteome</keyword>
<dbReference type="CDD" id="cd04301">
    <property type="entry name" value="NAT_SF"/>
    <property type="match status" value="1"/>
</dbReference>
<accession>A0ABN4CTD4</accession>
<name>A0ABN4CTD4_9GAMM</name>
<dbReference type="InterPro" id="IPR016181">
    <property type="entry name" value="Acyl_CoA_acyltransferase"/>
</dbReference>
<dbReference type="Proteomes" id="UP000019439">
    <property type="component" value="Plasmid unnamed"/>
</dbReference>
<sequence length="169" mass="19297">MGLRKATVDDLAFIMEEISNGVLDGHFSEAYKFPEHLQRLCISMQKVINQSEMRIQKAGRQVELVSAELFIYDNEDGIPVGFILLAQEFSGSPDVELYIVGVKKDFRRKGYGRLMLNDVYLNVLPNTILFARCFRASKGMVSLLQSTQFTIVSKTRKGTVHLERRFIDE</sequence>
<evidence type="ECO:0000313" key="3">
    <source>
        <dbReference type="Proteomes" id="UP000019439"/>
    </source>
</evidence>
<keyword evidence="2" id="KW-0614">Plasmid</keyword>
<feature type="domain" description="N-acetyltransferase" evidence="1">
    <location>
        <begin position="66"/>
        <end position="118"/>
    </location>
</feature>
<dbReference type="SUPFAM" id="SSF55729">
    <property type="entry name" value="Acyl-CoA N-acyltransferases (Nat)"/>
    <property type="match status" value="1"/>
</dbReference>
<protein>
    <recommendedName>
        <fullName evidence="1">N-acetyltransferase domain-containing protein</fullName>
    </recommendedName>
</protein>
<evidence type="ECO:0000313" key="2">
    <source>
        <dbReference type="EMBL" id="AHK22120.1"/>
    </source>
</evidence>
<dbReference type="Pfam" id="PF00583">
    <property type="entry name" value="Acetyltransf_1"/>
    <property type="match status" value="1"/>
</dbReference>
<geneLocation type="plasmid" evidence="3"/>
<dbReference type="InterPro" id="IPR000182">
    <property type="entry name" value="GNAT_dom"/>
</dbReference>
<proteinExistence type="predicted"/>
<organism evidence="2 3">
    <name type="scientific">Yersinia similis</name>
    <dbReference type="NCBI Taxonomy" id="367190"/>
    <lineage>
        <taxon>Bacteria</taxon>
        <taxon>Pseudomonadati</taxon>
        <taxon>Pseudomonadota</taxon>
        <taxon>Gammaproteobacteria</taxon>
        <taxon>Enterobacterales</taxon>
        <taxon>Yersiniaceae</taxon>
        <taxon>Yersinia</taxon>
    </lineage>
</organism>
<dbReference type="Gene3D" id="3.40.630.30">
    <property type="match status" value="1"/>
</dbReference>
<evidence type="ECO:0000259" key="1">
    <source>
        <dbReference type="Pfam" id="PF00583"/>
    </source>
</evidence>
<dbReference type="EMBL" id="CP007231">
    <property type="protein sequence ID" value="AHK22120.1"/>
    <property type="molecule type" value="Genomic_DNA"/>
</dbReference>
<reference evidence="2 3" key="1">
    <citation type="journal article" date="2014" name="Genome Announc.">
        <title>Genome Sequence of Yersinia similis Y228T, a Member of the Yersinia pseudotuberculosis Complex.</title>
        <authorList>
            <person name="Sprague L.D."/>
            <person name="Neubauer H."/>
        </authorList>
    </citation>
    <scope>NUCLEOTIDE SEQUENCE [LARGE SCALE GENOMIC DNA]</scope>
    <source>
        <strain evidence="2 3">228</strain>
    </source>
</reference>
<gene>
    <name evidence="2" type="ORF">BF17_00195</name>
</gene>